<dbReference type="InterPro" id="IPR000725">
    <property type="entry name" value="Olfact_rcpt"/>
</dbReference>
<keyword evidence="12" id="KW-1185">Reference proteome</keyword>
<evidence type="ECO:0000256" key="8">
    <source>
        <dbReference type="ARBA" id="ARBA00023224"/>
    </source>
</evidence>
<organism evidence="12 13">
    <name type="scientific">Eublepharis macularius</name>
    <name type="common">Leopard gecko</name>
    <name type="synonym">Cyrtodactylus macularius</name>
    <dbReference type="NCBI Taxonomy" id="481883"/>
    <lineage>
        <taxon>Eukaryota</taxon>
        <taxon>Metazoa</taxon>
        <taxon>Chordata</taxon>
        <taxon>Craniata</taxon>
        <taxon>Vertebrata</taxon>
        <taxon>Euteleostomi</taxon>
        <taxon>Lepidosauria</taxon>
        <taxon>Squamata</taxon>
        <taxon>Bifurcata</taxon>
        <taxon>Gekkota</taxon>
        <taxon>Eublepharidae</taxon>
        <taxon>Eublepharinae</taxon>
        <taxon>Eublepharis</taxon>
    </lineage>
</organism>
<feature type="transmembrane region" description="Helical" evidence="10">
    <location>
        <begin position="142"/>
        <end position="164"/>
    </location>
</feature>
<feature type="domain" description="G-protein coupled receptors family 1 profile" evidence="11">
    <location>
        <begin position="41"/>
        <end position="290"/>
    </location>
</feature>
<dbReference type="SUPFAM" id="SSF81321">
    <property type="entry name" value="Family A G protein-coupled receptor-like"/>
    <property type="match status" value="1"/>
</dbReference>
<dbReference type="Pfam" id="PF13853">
    <property type="entry name" value="7tm_4"/>
    <property type="match status" value="1"/>
</dbReference>
<feature type="transmembrane region" description="Helical" evidence="10">
    <location>
        <begin position="60"/>
        <end position="82"/>
    </location>
</feature>
<evidence type="ECO:0000256" key="9">
    <source>
        <dbReference type="RuleBase" id="RU000688"/>
    </source>
</evidence>
<feature type="transmembrane region" description="Helical" evidence="10">
    <location>
        <begin position="244"/>
        <end position="262"/>
    </location>
</feature>
<reference evidence="13" key="1">
    <citation type="submission" date="2025-08" db="UniProtKB">
        <authorList>
            <consortium name="RefSeq"/>
        </authorList>
    </citation>
    <scope>IDENTIFICATION</scope>
    <source>
        <tissue evidence="13">Blood</tissue>
    </source>
</reference>
<evidence type="ECO:0000256" key="5">
    <source>
        <dbReference type="ARBA" id="ARBA00022725"/>
    </source>
</evidence>
<evidence type="ECO:0000259" key="11">
    <source>
        <dbReference type="PROSITE" id="PS50262"/>
    </source>
</evidence>
<dbReference type="KEGG" id="emc:129339639"/>
<dbReference type="GO" id="GO:0005886">
    <property type="term" value="C:plasma membrane"/>
    <property type="evidence" value="ECO:0007669"/>
    <property type="project" value="UniProtKB-SubCell"/>
</dbReference>
<dbReference type="GO" id="GO:0004984">
    <property type="term" value="F:olfactory receptor activity"/>
    <property type="evidence" value="ECO:0007669"/>
    <property type="project" value="InterPro"/>
</dbReference>
<feature type="transmembrane region" description="Helical" evidence="10">
    <location>
        <begin position="274"/>
        <end position="292"/>
    </location>
</feature>
<keyword evidence="6 10" id="KW-1133">Transmembrane helix</keyword>
<dbReference type="GO" id="GO:0004930">
    <property type="term" value="F:G protein-coupled receptor activity"/>
    <property type="evidence" value="ECO:0007669"/>
    <property type="project" value="UniProtKB-KW"/>
</dbReference>
<keyword evidence="2 10" id="KW-1003">Cell membrane</keyword>
<keyword evidence="9" id="KW-0297">G-protein coupled receptor</keyword>
<evidence type="ECO:0000256" key="3">
    <source>
        <dbReference type="ARBA" id="ARBA00022606"/>
    </source>
</evidence>
<feature type="transmembrane region" description="Helical" evidence="10">
    <location>
        <begin position="197"/>
        <end position="223"/>
    </location>
</feature>
<feature type="transmembrane region" description="Helical" evidence="10">
    <location>
        <begin position="25"/>
        <end position="48"/>
    </location>
</feature>
<evidence type="ECO:0000256" key="10">
    <source>
        <dbReference type="RuleBase" id="RU363047"/>
    </source>
</evidence>
<keyword evidence="8 9" id="KW-0807">Transducer</keyword>
<feature type="transmembrane region" description="Helical" evidence="10">
    <location>
        <begin position="102"/>
        <end position="121"/>
    </location>
</feature>
<evidence type="ECO:0000256" key="2">
    <source>
        <dbReference type="ARBA" id="ARBA00022475"/>
    </source>
</evidence>
<evidence type="ECO:0000313" key="13">
    <source>
        <dbReference type="RefSeq" id="XP_054850195.1"/>
    </source>
</evidence>
<evidence type="ECO:0000256" key="7">
    <source>
        <dbReference type="ARBA" id="ARBA00023136"/>
    </source>
</evidence>
<keyword evidence="9" id="KW-0675">Receptor</keyword>
<dbReference type="Proteomes" id="UP001190640">
    <property type="component" value="Chromosome 12"/>
</dbReference>
<dbReference type="GeneID" id="129339639"/>
<evidence type="ECO:0000313" key="12">
    <source>
        <dbReference type="Proteomes" id="UP001190640"/>
    </source>
</evidence>
<dbReference type="PANTHER" id="PTHR26453">
    <property type="entry name" value="OLFACTORY RECEPTOR"/>
    <property type="match status" value="1"/>
</dbReference>
<keyword evidence="7 10" id="KW-0472">Membrane</keyword>
<keyword evidence="5 10" id="KW-0552">Olfaction</keyword>
<comment type="subcellular location">
    <subcellularLocation>
        <location evidence="1 10">Cell membrane</location>
        <topology evidence="1 10">Multi-pass membrane protein</topology>
    </subcellularLocation>
</comment>
<dbReference type="PROSITE" id="PS00237">
    <property type="entry name" value="G_PROTEIN_RECEP_F1_1"/>
    <property type="match status" value="1"/>
</dbReference>
<sequence length="314" mass="35076">MGGDNLTFTNEFVLVGLSSDHETQIFLFVVILLVYSFTLVGNLGIIVLVQTDSHLHTPMYFFLTHLSSLEICYVNCTIPQMLAHLLMGHAELSLIRCALQMYVALAMATAEAFLLSVMAYDRFLAICRPLIYATVMRRWHQLQLASTCWVGGFCVAVVCVSITFSHHFCNPCCVNHFICEIPMVLKLACDDTHTTEFIIFVFAAMVIFIPISVILISYVLILLSMFQMRSATGLRKAFSTCGSHLAVVIMFLGGTTFTYLIPESGRSPDTDKQIAVFYVVVTPLLNPIIYTLRNKDVHEAMAKALQRLGFAKKS</sequence>
<comment type="similarity">
    <text evidence="9">Belongs to the G-protein coupled receptor 1 family.</text>
</comment>
<dbReference type="AlphaFoldDB" id="A0AA97K2G1"/>
<proteinExistence type="inferred from homology"/>
<gene>
    <name evidence="13" type="primary">LOC129339639</name>
</gene>
<dbReference type="PROSITE" id="PS50262">
    <property type="entry name" value="G_PROTEIN_RECEP_F1_2"/>
    <property type="match status" value="1"/>
</dbReference>
<evidence type="ECO:0000256" key="4">
    <source>
        <dbReference type="ARBA" id="ARBA00022692"/>
    </source>
</evidence>
<accession>A0AA97K2G1</accession>
<dbReference type="RefSeq" id="XP_054850195.1">
    <property type="nucleotide sequence ID" value="XM_054994220.1"/>
</dbReference>
<evidence type="ECO:0000256" key="6">
    <source>
        <dbReference type="ARBA" id="ARBA00022989"/>
    </source>
</evidence>
<evidence type="ECO:0000256" key="1">
    <source>
        <dbReference type="ARBA" id="ARBA00004651"/>
    </source>
</evidence>
<keyword evidence="3 10" id="KW-0716">Sensory transduction</keyword>
<name>A0AA97K2G1_EUBMA</name>
<dbReference type="InterPro" id="IPR000276">
    <property type="entry name" value="GPCR_Rhodpsn"/>
</dbReference>
<dbReference type="FunFam" id="1.20.1070.10:FF:000001">
    <property type="entry name" value="Olfactory receptor"/>
    <property type="match status" value="1"/>
</dbReference>
<dbReference type="PRINTS" id="PR00245">
    <property type="entry name" value="OLFACTORYR"/>
</dbReference>
<dbReference type="Gene3D" id="1.20.1070.10">
    <property type="entry name" value="Rhodopsin 7-helix transmembrane proteins"/>
    <property type="match status" value="1"/>
</dbReference>
<protein>
    <recommendedName>
        <fullName evidence="10">Olfactory receptor</fullName>
    </recommendedName>
</protein>
<keyword evidence="4 9" id="KW-0812">Transmembrane</keyword>
<dbReference type="PRINTS" id="PR00237">
    <property type="entry name" value="GPCRRHODOPSN"/>
</dbReference>
<dbReference type="InterPro" id="IPR017452">
    <property type="entry name" value="GPCR_Rhodpsn_7TM"/>
</dbReference>